<dbReference type="Pfam" id="PF03787">
    <property type="entry name" value="RAMPs"/>
    <property type="match status" value="1"/>
</dbReference>
<evidence type="ECO:0000256" key="5">
    <source>
        <dbReference type="ARBA" id="ARBA00022801"/>
    </source>
</evidence>
<protein>
    <recommendedName>
        <fullName evidence="2">CRISPR system Cms endoribonuclease Csm3</fullName>
    </recommendedName>
    <alternativeName>
        <fullName evidence="8">CRISPR type III A-associated RAMP protein Csm3</fullName>
    </alternativeName>
</protein>
<dbReference type="PANTHER" id="PTHR35579">
    <property type="entry name" value="CRISPR SYSTEM CMS ENDORIBONUCLEASE CSM3"/>
    <property type="match status" value="1"/>
</dbReference>
<dbReference type="EMBL" id="MOEN01000018">
    <property type="protein sequence ID" value="OMH40390.1"/>
    <property type="molecule type" value="Genomic_DNA"/>
</dbReference>
<sequence length="232" mass="25920">MVERLKEIVTLEGTMKLTTGLHIGAGNDEIKIGGIDNPVVRDPVTNEPYIPGSSIKGKMRFLLEWFLGKVDIKGGKPFSNTKDTAEEAKAILKIFCISGSEENTIGPARASFYDLFLTDESKKLLEERVGALMTEDKAEVMVNRIKGTGENPRHTERIPAGAEFKFKLVYKIFDEEDEKFFEYLLKGLKLLEIDGIGGSVSRGYGKIKFEKLKKKTLIGKGEEDIDLEKVEL</sequence>
<evidence type="ECO:0000256" key="4">
    <source>
        <dbReference type="ARBA" id="ARBA00022759"/>
    </source>
</evidence>
<reference evidence="10 11" key="1">
    <citation type="submission" date="2016-10" db="EMBL/GenBank/DDBJ databases">
        <title>Genome sequence of a sulfur-reducing bacterium Desulfurobacterium indicum K6013.</title>
        <authorList>
            <person name="Cao J."/>
            <person name="Shao Z."/>
            <person name="Alain K."/>
            <person name="Jebbar M."/>
        </authorList>
    </citation>
    <scope>NUCLEOTIDE SEQUENCE [LARGE SCALE GENOMIC DNA]</scope>
    <source>
        <strain evidence="10 11">K6013</strain>
    </source>
</reference>
<keyword evidence="3" id="KW-0540">Nuclease</keyword>
<dbReference type="GO" id="GO:0051607">
    <property type="term" value="P:defense response to virus"/>
    <property type="evidence" value="ECO:0007669"/>
    <property type="project" value="UniProtKB-KW"/>
</dbReference>
<comment type="caution">
    <text evidence="10">The sequence shown here is derived from an EMBL/GenBank/DDBJ whole genome shotgun (WGS) entry which is preliminary data.</text>
</comment>
<evidence type="ECO:0000259" key="9">
    <source>
        <dbReference type="Pfam" id="PF03787"/>
    </source>
</evidence>
<keyword evidence="7" id="KW-0051">Antiviral defense</keyword>
<dbReference type="InterPro" id="IPR013412">
    <property type="entry name" value="CRISPR-assoc_RAMP_Csm3"/>
</dbReference>
<evidence type="ECO:0000256" key="3">
    <source>
        <dbReference type="ARBA" id="ARBA00022722"/>
    </source>
</evidence>
<keyword evidence="11" id="KW-1185">Reference proteome</keyword>
<gene>
    <name evidence="10" type="ORF">BLW93_05545</name>
</gene>
<evidence type="ECO:0000256" key="6">
    <source>
        <dbReference type="ARBA" id="ARBA00022884"/>
    </source>
</evidence>
<dbReference type="NCBIfam" id="TIGR02582">
    <property type="entry name" value="cas7_TM1809"/>
    <property type="match status" value="1"/>
</dbReference>
<dbReference type="GO" id="GO:0016787">
    <property type="term" value="F:hydrolase activity"/>
    <property type="evidence" value="ECO:0007669"/>
    <property type="project" value="UniProtKB-KW"/>
</dbReference>
<evidence type="ECO:0000256" key="8">
    <source>
        <dbReference type="ARBA" id="ARBA00033183"/>
    </source>
</evidence>
<name>A0A1R1ML07_9BACT</name>
<keyword evidence="6" id="KW-0694">RNA-binding</keyword>
<dbReference type="STRING" id="1914305.BLW93_05545"/>
<comment type="similarity">
    <text evidence="1">Belongs to the CRISPR-associated Csm3 family.</text>
</comment>
<dbReference type="GO" id="GO:0003723">
    <property type="term" value="F:RNA binding"/>
    <property type="evidence" value="ECO:0007669"/>
    <property type="project" value="UniProtKB-KW"/>
</dbReference>
<evidence type="ECO:0000313" key="11">
    <source>
        <dbReference type="Proteomes" id="UP000187408"/>
    </source>
</evidence>
<accession>A0A1R1ML07</accession>
<organism evidence="10 11">
    <name type="scientific">Desulfurobacterium indicum</name>
    <dbReference type="NCBI Taxonomy" id="1914305"/>
    <lineage>
        <taxon>Bacteria</taxon>
        <taxon>Pseudomonadati</taxon>
        <taxon>Aquificota</taxon>
        <taxon>Aquificia</taxon>
        <taxon>Desulfurobacteriales</taxon>
        <taxon>Desulfurobacteriaceae</taxon>
        <taxon>Desulfurobacterium</taxon>
    </lineage>
</organism>
<proteinExistence type="inferred from homology"/>
<evidence type="ECO:0000256" key="7">
    <source>
        <dbReference type="ARBA" id="ARBA00023118"/>
    </source>
</evidence>
<evidence type="ECO:0000313" key="10">
    <source>
        <dbReference type="EMBL" id="OMH40390.1"/>
    </source>
</evidence>
<keyword evidence="4" id="KW-0255">Endonuclease</keyword>
<dbReference type="PANTHER" id="PTHR35579:SF3">
    <property type="entry name" value="CRISPR SYSTEM CMS ENDORIBONUCLEASE CSM3"/>
    <property type="match status" value="1"/>
</dbReference>
<dbReference type="AlphaFoldDB" id="A0A1R1ML07"/>
<dbReference type="GO" id="GO:0004519">
    <property type="term" value="F:endonuclease activity"/>
    <property type="evidence" value="ECO:0007669"/>
    <property type="project" value="UniProtKB-KW"/>
</dbReference>
<feature type="domain" description="CRISPR type III-associated protein" evidence="9">
    <location>
        <begin position="14"/>
        <end position="208"/>
    </location>
</feature>
<dbReference type="InterPro" id="IPR052216">
    <property type="entry name" value="CRISPR_Csm3_endoribonuclease"/>
</dbReference>
<dbReference type="OrthoDB" id="1063910at2"/>
<evidence type="ECO:0000256" key="1">
    <source>
        <dbReference type="ARBA" id="ARBA00006342"/>
    </source>
</evidence>
<evidence type="ECO:0000256" key="2">
    <source>
        <dbReference type="ARBA" id="ARBA00022150"/>
    </source>
</evidence>
<dbReference type="InterPro" id="IPR005537">
    <property type="entry name" value="RAMP_III_fam"/>
</dbReference>
<dbReference type="RefSeq" id="WP_076713110.1">
    <property type="nucleotide sequence ID" value="NZ_MOEN01000018.1"/>
</dbReference>
<keyword evidence="5" id="KW-0378">Hydrolase</keyword>
<dbReference type="Proteomes" id="UP000187408">
    <property type="component" value="Unassembled WGS sequence"/>
</dbReference>